<comment type="similarity">
    <text evidence="2 13">Belongs to the MCM family.</text>
</comment>
<keyword evidence="8 13" id="KW-0067">ATP-binding</keyword>
<dbReference type="InterPro" id="IPR041024">
    <property type="entry name" value="Mcm6_C"/>
</dbReference>
<keyword evidence="10" id="KW-0539">Nucleus</keyword>
<evidence type="ECO:0000256" key="11">
    <source>
        <dbReference type="ARBA" id="ARBA00023306"/>
    </source>
</evidence>
<dbReference type="GO" id="GO:0005524">
    <property type="term" value="F:ATP binding"/>
    <property type="evidence" value="ECO:0007669"/>
    <property type="project" value="UniProtKB-UniRule"/>
</dbReference>
<dbReference type="SUPFAM" id="SSF52540">
    <property type="entry name" value="P-loop containing nucleoside triphosphate hydrolases"/>
    <property type="match status" value="1"/>
</dbReference>
<keyword evidence="18" id="KW-1185">Reference proteome</keyword>
<proteinExistence type="inferred from homology"/>
<dbReference type="GO" id="GO:0006270">
    <property type="term" value="P:DNA replication initiation"/>
    <property type="evidence" value="ECO:0007669"/>
    <property type="project" value="UniProtKB-UniRule"/>
</dbReference>
<dbReference type="Pfam" id="PF00493">
    <property type="entry name" value="MCM"/>
    <property type="match status" value="1"/>
</dbReference>
<dbReference type="GO" id="GO:0031261">
    <property type="term" value="C:DNA replication preinitiation complex"/>
    <property type="evidence" value="ECO:0007669"/>
    <property type="project" value="UniProtKB-ARBA"/>
</dbReference>
<comment type="function">
    <text evidence="14">Acts as component of the MCM2-7 complex (MCM complex) which is the replicative helicase essential for 'once per cell cycle' DNA replication initiation and elongation in eukaryotic cells. The active ATPase sites in the MCM2-7 ring are formed through the interaction surfaces of two neighboring subunits such that a critical structure of a conserved arginine finger motif is provided in trans relative to the ATP-binding site of the Walker A box of the adjacent subunit. The six ATPase active sites, however, are likely to contribute differentially to the complex helicase activity.</text>
</comment>
<evidence type="ECO:0000313" key="17">
    <source>
        <dbReference type="EMBL" id="KAF2738999.1"/>
    </source>
</evidence>
<reference evidence="17" key="1">
    <citation type="journal article" date="2020" name="Stud. Mycol.">
        <title>101 Dothideomycetes genomes: a test case for predicting lifestyles and emergence of pathogens.</title>
        <authorList>
            <person name="Haridas S."/>
            <person name="Albert R."/>
            <person name="Binder M."/>
            <person name="Bloem J."/>
            <person name="Labutti K."/>
            <person name="Salamov A."/>
            <person name="Andreopoulos B."/>
            <person name="Baker S."/>
            <person name="Barry K."/>
            <person name="Bills G."/>
            <person name="Bluhm B."/>
            <person name="Cannon C."/>
            <person name="Castanera R."/>
            <person name="Culley D."/>
            <person name="Daum C."/>
            <person name="Ezra D."/>
            <person name="Gonzalez J."/>
            <person name="Henrissat B."/>
            <person name="Kuo A."/>
            <person name="Liang C."/>
            <person name="Lipzen A."/>
            <person name="Lutzoni F."/>
            <person name="Magnuson J."/>
            <person name="Mondo S."/>
            <person name="Nolan M."/>
            <person name="Ohm R."/>
            <person name="Pangilinan J."/>
            <person name="Park H.-J."/>
            <person name="Ramirez L."/>
            <person name="Alfaro M."/>
            <person name="Sun H."/>
            <person name="Tritt A."/>
            <person name="Yoshinaga Y."/>
            <person name="Zwiers L.-H."/>
            <person name="Turgeon B."/>
            <person name="Goodwin S."/>
            <person name="Spatafora J."/>
            <person name="Crous P."/>
            <person name="Grigoriev I."/>
        </authorList>
    </citation>
    <scope>NUCLEOTIDE SEQUENCE</scope>
    <source>
        <strain evidence="17">CBS 125425</strain>
    </source>
</reference>
<comment type="caution">
    <text evidence="17">The sequence shown here is derived from an EMBL/GenBank/DDBJ whole genome shotgun (WGS) entry which is preliminary data.</text>
</comment>
<dbReference type="GO" id="GO:0006279">
    <property type="term" value="P:premeiotic DNA replication"/>
    <property type="evidence" value="ECO:0007669"/>
    <property type="project" value="UniProtKB-ARBA"/>
</dbReference>
<feature type="region of interest" description="Disordered" evidence="15">
    <location>
        <begin position="1"/>
        <end position="58"/>
    </location>
</feature>
<feature type="region of interest" description="Disordered" evidence="15">
    <location>
        <begin position="825"/>
        <end position="853"/>
    </location>
</feature>
<keyword evidence="7 14" id="KW-0347">Helicase</keyword>
<dbReference type="OrthoDB" id="1744952at2759"/>
<dbReference type="InterPro" id="IPR041562">
    <property type="entry name" value="MCM_lid"/>
</dbReference>
<dbReference type="EC" id="3.6.4.12" evidence="3 14"/>
<evidence type="ECO:0000256" key="13">
    <source>
        <dbReference type="RuleBase" id="RU004070"/>
    </source>
</evidence>
<keyword evidence="9 13" id="KW-0238">DNA-binding</keyword>
<evidence type="ECO:0000256" key="8">
    <source>
        <dbReference type="ARBA" id="ARBA00022840"/>
    </source>
</evidence>
<dbReference type="EMBL" id="ML996106">
    <property type="protein sequence ID" value="KAF2738999.1"/>
    <property type="molecule type" value="Genomic_DNA"/>
</dbReference>
<evidence type="ECO:0000256" key="10">
    <source>
        <dbReference type="ARBA" id="ARBA00023242"/>
    </source>
</evidence>
<keyword evidence="11 14" id="KW-0131">Cell cycle</keyword>
<dbReference type="InterPro" id="IPR027417">
    <property type="entry name" value="P-loop_NTPase"/>
</dbReference>
<dbReference type="GO" id="GO:0043596">
    <property type="term" value="C:nuclear replication fork"/>
    <property type="evidence" value="ECO:0007669"/>
    <property type="project" value="UniProtKB-ARBA"/>
</dbReference>
<organism evidence="17 18">
    <name type="scientific">Polyplosphaeria fusca</name>
    <dbReference type="NCBI Taxonomy" id="682080"/>
    <lineage>
        <taxon>Eukaryota</taxon>
        <taxon>Fungi</taxon>
        <taxon>Dikarya</taxon>
        <taxon>Ascomycota</taxon>
        <taxon>Pezizomycotina</taxon>
        <taxon>Dothideomycetes</taxon>
        <taxon>Pleosporomycetidae</taxon>
        <taxon>Pleosporales</taxon>
        <taxon>Tetraplosphaeriaceae</taxon>
        <taxon>Polyplosphaeria</taxon>
    </lineage>
</organism>
<comment type="subunit">
    <text evidence="14">Component of the MCM2-7 complex.</text>
</comment>
<dbReference type="FunFam" id="2.20.28.10:FF:000003">
    <property type="entry name" value="DNA helicase"/>
    <property type="match status" value="1"/>
</dbReference>
<dbReference type="Pfam" id="PF18263">
    <property type="entry name" value="WHD_MCM6"/>
    <property type="match status" value="1"/>
</dbReference>
<protein>
    <recommendedName>
        <fullName evidence="12 14">DNA replication licensing factor MCM6</fullName>
        <ecNumber evidence="3 14">3.6.4.12</ecNumber>
    </recommendedName>
</protein>
<dbReference type="InterPro" id="IPR031327">
    <property type="entry name" value="MCM"/>
</dbReference>
<feature type="domain" description="MCM C-terminal AAA(+) ATPase" evidence="16">
    <location>
        <begin position="484"/>
        <end position="690"/>
    </location>
</feature>
<evidence type="ECO:0000256" key="15">
    <source>
        <dbReference type="SAM" id="MobiDB-lite"/>
    </source>
</evidence>
<feature type="compositionally biased region" description="Low complexity" evidence="15">
    <location>
        <begin position="188"/>
        <end position="206"/>
    </location>
</feature>
<evidence type="ECO:0000256" key="5">
    <source>
        <dbReference type="ARBA" id="ARBA00022741"/>
    </source>
</evidence>
<evidence type="ECO:0000256" key="9">
    <source>
        <dbReference type="ARBA" id="ARBA00023125"/>
    </source>
</evidence>
<dbReference type="Gene3D" id="1.20.58.870">
    <property type="match status" value="1"/>
</dbReference>
<dbReference type="Pfam" id="PF17207">
    <property type="entry name" value="MCM_OB"/>
    <property type="match status" value="1"/>
</dbReference>
<dbReference type="GO" id="GO:0005656">
    <property type="term" value="C:nuclear pre-replicative complex"/>
    <property type="evidence" value="ECO:0007669"/>
    <property type="project" value="UniProtKB-ARBA"/>
</dbReference>
<evidence type="ECO:0000256" key="1">
    <source>
        <dbReference type="ARBA" id="ARBA00004123"/>
    </source>
</evidence>
<dbReference type="InterPro" id="IPR012340">
    <property type="entry name" value="NA-bd_OB-fold"/>
</dbReference>
<feature type="region of interest" description="Disordered" evidence="15">
    <location>
        <begin position="184"/>
        <end position="214"/>
    </location>
</feature>
<dbReference type="Gene3D" id="3.40.50.300">
    <property type="entry name" value="P-loop containing nucleotide triphosphate hydrolases"/>
    <property type="match status" value="1"/>
</dbReference>
<dbReference type="GO" id="GO:0042555">
    <property type="term" value="C:MCM complex"/>
    <property type="evidence" value="ECO:0007669"/>
    <property type="project" value="UniProtKB-UniRule"/>
</dbReference>
<keyword evidence="4 14" id="KW-0235">DNA replication</keyword>
<dbReference type="FunFam" id="3.40.50.300:FF:000115">
    <property type="entry name" value="DNA helicase"/>
    <property type="match status" value="1"/>
</dbReference>
<dbReference type="InterPro" id="IPR008049">
    <property type="entry name" value="MCM6"/>
</dbReference>
<evidence type="ECO:0000256" key="4">
    <source>
        <dbReference type="ARBA" id="ARBA00022705"/>
    </source>
</evidence>
<keyword evidence="5 13" id="KW-0547">Nucleotide-binding</keyword>
<dbReference type="Gene3D" id="2.40.50.140">
    <property type="entry name" value="Nucleic acid-binding proteins"/>
    <property type="match status" value="1"/>
</dbReference>
<dbReference type="Proteomes" id="UP000799444">
    <property type="component" value="Unassembled WGS sequence"/>
</dbReference>
<dbReference type="AlphaFoldDB" id="A0A9P4R582"/>
<dbReference type="PRINTS" id="PR01657">
    <property type="entry name" value="MCMFAMILY"/>
</dbReference>
<evidence type="ECO:0000256" key="6">
    <source>
        <dbReference type="ARBA" id="ARBA00022801"/>
    </source>
</evidence>
<gene>
    <name evidence="17" type="ORF">EJ04DRAFT_541030</name>
</gene>
<comment type="catalytic activity">
    <reaction evidence="14">
        <text>ATP + H2O = ADP + phosphate + H(+)</text>
        <dbReference type="Rhea" id="RHEA:13065"/>
        <dbReference type="ChEBI" id="CHEBI:15377"/>
        <dbReference type="ChEBI" id="CHEBI:15378"/>
        <dbReference type="ChEBI" id="CHEBI:30616"/>
        <dbReference type="ChEBI" id="CHEBI:43474"/>
        <dbReference type="ChEBI" id="CHEBI:456216"/>
        <dbReference type="EC" id="3.6.4.12"/>
    </reaction>
</comment>
<dbReference type="CDD" id="cd17757">
    <property type="entry name" value="MCM6"/>
    <property type="match status" value="1"/>
</dbReference>
<dbReference type="InterPro" id="IPR018525">
    <property type="entry name" value="MCM_CS"/>
</dbReference>
<dbReference type="PANTHER" id="PTHR11630:SF43">
    <property type="entry name" value="DNA REPLICATION LICENSING FACTOR MCM6"/>
    <property type="match status" value="1"/>
</dbReference>
<dbReference type="Pfam" id="PF14551">
    <property type="entry name" value="MCM_N"/>
    <property type="match status" value="1"/>
</dbReference>
<dbReference type="FunFam" id="3.30.1640.10:FF:000009">
    <property type="entry name" value="DNA helicase"/>
    <property type="match status" value="1"/>
</dbReference>
<evidence type="ECO:0000256" key="7">
    <source>
        <dbReference type="ARBA" id="ARBA00022806"/>
    </source>
</evidence>
<dbReference type="PROSITE" id="PS00847">
    <property type="entry name" value="MCM_1"/>
    <property type="match status" value="1"/>
</dbReference>
<dbReference type="PRINTS" id="PR01662">
    <property type="entry name" value="MCMPROTEIN6"/>
</dbReference>
<sequence>MSSLLDAVLHSDAAAATPSSDLGSTRRPQQYRSSSARPRAPPSESAGANSDVEGPPDDEAIEARVSGRRANVPRTDIPKVVDVTGETLSLRFQEFLENYTEDPSSSALPVSSVQTTDKYYIAQIRGLKLYNLSTLYVDFTHLQNHEDGILAAAVASEYYRFLPYMVRALHNLIAKYEPKYFRQHRQPTSTSSVTATSNAGNATSQNDSISDRTPNQQTDKIFTLAFYNLPLVSRVRQLRTSSIGRLLSISGTATRTSEVRPELSIATFVCEACNTVVPNIEQTFKYTEPTQCPNTTCMNREGWRLDIRHSTFVDWQKVRIQENSSEIPTGSMPRTMDVILRGEMVDRSKAGEKCVFTGTLIVIPDVSQFRVPGTRPQATRDSSNTSRGNDVGGSGVSGLKALGVRDLTYRMSFLACMVTPDTSTPGQSSNQHMTGQAGNILASLNQAQAMETTATGEEAQAAYLGTLTPAEIQDLKDMVHKPNIFMRLVDSIAPMVYGHQVIKKGLLLQLMGGVPKETPEGMALRGDINICVVGDPSTSKSQFLKYICSFLPRAVYTSGKASSAAGLTAAVVKDEETGEFTIEAGALMLADNGICAIDEFDKMDIADQVAIHEAMEQQTISIAKAGIQATLNARTSILAAANPVGGRYNRKTTLRANVNMSAPIMSRFDLFFIVLDECDEAVDRHLAEHIVGIHKDRDDAVEPEFSTEQLQRYIRFAKTFKPEFTDEAKTTLVEKYKELRADDAQGGIGRNSYRITVRQLESMIRLSEAIAKANCVTEITAEFVKEAYNLLRQSIISVEKDDIEVEDDEEEALIAAAAAAEAEAAMAEEQQTDGGAARARTASRTPAPPKEKTKITHDKYVLMRNMFVKRVNEDQTNNEDGVDEEELLVWYLEQKESEMETQEDLEKERALAKKVLRKVVKEQYLLQIRGEGLADDQGQGAPESKVVYVLHPNCPVDDIV</sequence>
<keyword evidence="6 14" id="KW-0378">Hydrolase</keyword>
<dbReference type="InterPro" id="IPR033762">
    <property type="entry name" value="MCM_OB"/>
</dbReference>
<dbReference type="Pfam" id="PF17855">
    <property type="entry name" value="MCM_lid"/>
    <property type="match status" value="1"/>
</dbReference>
<dbReference type="GO" id="GO:0016787">
    <property type="term" value="F:hydrolase activity"/>
    <property type="evidence" value="ECO:0007669"/>
    <property type="project" value="UniProtKB-KW"/>
</dbReference>
<dbReference type="FunFam" id="1.20.58.870:FF:000002">
    <property type="entry name" value="DNA helicase"/>
    <property type="match status" value="1"/>
</dbReference>
<feature type="region of interest" description="Disordered" evidence="15">
    <location>
        <begin position="371"/>
        <end position="395"/>
    </location>
</feature>
<evidence type="ECO:0000259" key="16">
    <source>
        <dbReference type="PROSITE" id="PS50051"/>
    </source>
</evidence>
<evidence type="ECO:0000313" key="18">
    <source>
        <dbReference type="Proteomes" id="UP000799444"/>
    </source>
</evidence>
<feature type="compositionally biased region" description="Polar residues" evidence="15">
    <location>
        <begin position="376"/>
        <end position="388"/>
    </location>
</feature>
<dbReference type="PROSITE" id="PS50051">
    <property type="entry name" value="MCM_2"/>
    <property type="match status" value="1"/>
</dbReference>
<evidence type="ECO:0000256" key="3">
    <source>
        <dbReference type="ARBA" id="ARBA00012551"/>
    </source>
</evidence>
<dbReference type="SMART" id="SM00350">
    <property type="entry name" value="MCM"/>
    <property type="match status" value="1"/>
</dbReference>
<dbReference type="InterPro" id="IPR027925">
    <property type="entry name" value="MCM_N"/>
</dbReference>
<dbReference type="PANTHER" id="PTHR11630">
    <property type="entry name" value="DNA REPLICATION LICENSING FACTOR MCM FAMILY MEMBER"/>
    <property type="match status" value="1"/>
</dbReference>
<name>A0A9P4R582_9PLEO</name>
<feature type="compositionally biased region" description="Low complexity" evidence="15">
    <location>
        <begin position="26"/>
        <end position="48"/>
    </location>
</feature>
<feature type="compositionally biased region" description="Low complexity" evidence="15">
    <location>
        <begin position="836"/>
        <end position="845"/>
    </location>
</feature>
<dbReference type="GO" id="GO:1990518">
    <property type="term" value="F:single-stranded 3'-5' DNA helicase activity"/>
    <property type="evidence" value="ECO:0007669"/>
    <property type="project" value="TreeGrafter"/>
</dbReference>
<dbReference type="GO" id="GO:0000727">
    <property type="term" value="P:double-strand break repair via break-induced replication"/>
    <property type="evidence" value="ECO:0007669"/>
    <property type="project" value="TreeGrafter"/>
</dbReference>
<dbReference type="Gene3D" id="2.20.28.10">
    <property type="match status" value="1"/>
</dbReference>
<evidence type="ECO:0000256" key="12">
    <source>
        <dbReference type="ARBA" id="ARBA00073495"/>
    </source>
</evidence>
<dbReference type="GO" id="GO:1902969">
    <property type="term" value="P:mitotic DNA replication"/>
    <property type="evidence" value="ECO:0007669"/>
    <property type="project" value="TreeGrafter"/>
</dbReference>
<comment type="subcellular location">
    <subcellularLocation>
        <location evidence="1 14">Nucleus</location>
    </subcellularLocation>
</comment>
<dbReference type="Gene3D" id="3.30.1640.10">
    <property type="entry name" value="mini-chromosome maintenance (MCM) complex, chain A, domain 1"/>
    <property type="match status" value="1"/>
</dbReference>
<dbReference type="GO" id="GO:0097373">
    <property type="term" value="C:MCM core complex"/>
    <property type="evidence" value="ECO:0007669"/>
    <property type="project" value="UniProtKB-ARBA"/>
</dbReference>
<dbReference type="GO" id="GO:0003697">
    <property type="term" value="F:single-stranded DNA binding"/>
    <property type="evidence" value="ECO:0007669"/>
    <property type="project" value="TreeGrafter"/>
</dbReference>
<dbReference type="InterPro" id="IPR001208">
    <property type="entry name" value="MCM_dom"/>
</dbReference>
<evidence type="ECO:0000256" key="2">
    <source>
        <dbReference type="ARBA" id="ARBA00008010"/>
    </source>
</evidence>
<accession>A0A9P4R582</accession>
<dbReference type="SUPFAM" id="SSF50249">
    <property type="entry name" value="Nucleic acid-binding proteins"/>
    <property type="match status" value="1"/>
</dbReference>
<evidence type="ECO:0000256" key="14">
    <source>
        <dbReference type="RuleBase" id="RU368064"/>
    </source>
</evidence>